<evidence type="ECO:0000313" key="6">
    <source>
        <dbReference type="EMBL" id="ORY25507.1"/>
    </source>
</evidence>
<feature type="compositionally biased region" description="Low complexity" evidence="1">
    <location>
        <begin position="34"/>
        <end position="43"/>
    </location>
</feature>
<dbReference type="EMBL" id="MCOG01000211">
    <property type="protein sequence ID" value="ORY25507.1"/>
    <property type="molecule type" value="Genomic_DNA"/>
</dbReference>
<feature type="region of interest" description="Disordered" evidence="1">
    <location>
        <begin position="32"/>
        <end position="55"/>
    </location>
</feature>
<evidence type="ECO:0000313" key="9">
    <source>
        <dbReference type="Proteomes" id="UP000193920"/>
    </source>
</evidence>
<gene>
    <name evidence="8" type="ORF">LY90DRAFT_700979</name>
    <name evidence="7" type="ORF">LY90DRAFT_704910</name>
    <name evidence="6" type="ORF">LY90DRAFT_706306</name>
    <name evidence="4" type="ORF">LY90DRAFT_706938</name>
    <name evidence="5" type="ORF">LY90DRAFT_706941</name>
    <name evidence="3" type="ORF">LY90DRAFT_708647</name>
    <name evidence="2" type="ORF">LY90DRAFT_709517</name>
</gene>
<evidence type="ECO:0000313" key="7">
    <source>
        <dbReference type="EMBL" id="ORY36036.1"/>
    </source>
</evidence>
<evidence type="ECO:0000256" key="1">
    <source>
        <dbReference type="SAM" id="MobiDB-lite"/>
    </source>
</evidence>
<comment type="caution">
    <text evidence="3">The sequence shown here is derived from an EMBL/GenBank/DDBJ whole genome shotgun (WGS) entry which is preliminary data.</text>
</comment>
<evidence type="ECO:0000313" key="4">
    <source>
        <dbReference type="EMBL" id="ORY23094.1"/>
    </source>
</evidence>
<dbReference type="EMBL" id="MCOG01000360">
    <property type="protein sequence ID" value="ORY13445.1"/>
    <property type="molecule type" value="Genomic_DNA"/>
</dbReference>
<name>A0A1Y1ZUJ2_9FUNG</name>
<feature type="compositionally biased region" description="Basic and acidic residues" evidence="1">
    <location>
        <begin position="46"/>
        <end position="55"/>
    </location>
</feature>
<keyword evidence="9" id="KW-1185">Reference proteome</keyword>
<dbReference type="Proteomes" id="UP000193920">
    <property type="component" value="Unassembled WGS sequence"/>
</dbReference>
<dbReference type="EMBL" id="MCOG01000532">
    <property type="protein sequence ID" value="ORY00104.1"/>
    <property type="molecule type" value="Genomic_DNA"/>
</dbReference>
<evidence type="ECO:0000313" key="5">
    <source>
        <dbReference type="EMBL" id="ORY23098.1"/>
    </source>
</evidence>
<dbReference type="AlphaFoldDB" id="A0A1Y1ZUJ2"/>
<dbReference type="EMBL" id="MCOG01000238">
    <property type="protein sequence ID" value="ORY23098.1"/>
    <property type="molecule type" value="Genomic_DNA"/>
</dbReference>
<evidence type="ECO:0000313" key="8">
    <source>
        <dbReference type="EMBL" id="ORY63652.1"/>
    </source>
</evidence>
<evidence type="ECO:0000313" key="2">
    <source>
        <dbReference type="EMBL" id="ORY00104.1"/>
    </source>
</evidence>
<dbReference type="EMBL" id="MCOG01000056">
    <property type="protein sequence ID" value="ORY63652.1"/>
    <property type="molecule type" value="Genomic_DNA"/>
</dbReference>
<reference evidence="3 9" key="1">
    <citation type="submission" date="2016-08" db="EMBL/GenBank/DDBJ databases">
        <title>A Parts List for Fungal Cellulosomes Revealed by Comparative Genomics.</title>
        <authorList>
            <consortium name="DOE Joint Genome Institute"/>
            <person name="Haitjema C.H."/>
            <person name="Gilmore S.P."/>
            <person name="Henske J.K."/>
            <person name="Solomon K.V."/>
            <person name="De Groot R."/>
            <person name="Kuo A."/>
            <person name="Mondo S.J."/>
            <person name="Salamov A.A."/>
            <person name="Labutti K."/>
            <person name="Zhao Z."/>
            <person name="Chiniquy J."/>
            <person name="Barry K."/>
            <person name="Brewer H.M."/>
            <person name="Purvine S.O."/>
            <person name="Wright A.T."/>
            <person name="Boxma B."/>
            <person name="Van Alen T."/>
            <person name="Hackstein J.H."/>
            <person name="Baker S.E."/>
            <person name="Grigoriev I.V."/>
            <person name="O'Malley M.A."/>
        </authorList>
    </citation>
    <scope>NUCLEOTIDE SEQUENCE [LARGE SCALE GENOMIC DNA]</scope>
    <source>
        <strain evidence="3 9">G1</strain>
    </source>
</reference>
<dbReference type="EMBL" id="MCOG01000151">
    <property type="protein sequence ID" value="ORY36036.1"/>
    <property type="molecule type" value="Genomic_DNA"/>
</dbReference>
<sequence length="55" mass="6552">MGDTTRRYSVIIDNNSNKDSVTYTETNYDDSRRTTNYTETNYNSHRTTEYKETEV</sequence>
<dbReference type="EMBL" id="MCOG01000238">
    <property type="protein sequence ID" value="ORY23094.1"/>
    <property type="molecule type" value="Genomic_DNA"/>
</dbReference>
<protein>
    <submittedName>
        <fullName evidence="3">Uncharacterized protein</fullName>
    </submittedName>
</protein>
<evidence type="ECO:0000313" key="3">
    <source>
        <dbReference type="EMBL" id="ORY13445.1"/>
    </source>
</evidence>
<accession>A0A1Y1ZUJ2</accession>
<proteinExistence type="predicted"/>
<organism evidence="3 9">
    <name type="scientific">Neocallimastix californiae</name>
    <dbReference type="NCBI Taxonomy" id="1754190"/>
    <lineage>
        <taxon>Eukaryota</taxon>
        <taxon>Fungi</taxon>
        <taxon>Fungi incertae sedis</taxon>
        <taxon>Chytridiomycota</taxon>
        <taxon>Chytridiomycota incertae sedis</taxon>
        <taxon>Neocallimastigomycetes</taxon>
        <taxon>Neocallimastigales</taxon>
        <taxon>Neocallimastigaceae</taxon>
        <taxon>Neocallimastix</taxon>
    </lineage>
</organism>